<name>A0ACB8FUK9_9SAUR</name>
<keyword evidence="2" id="KW-1185">Reference proteome</keyword>
<protein>
    <submittedName>
        <fullName evidence="1">Uncharacterized protein</fullName>
    </submittedName>
</protein>
<gene>
    <name evidence="1" type="ORF">K3G42_006980</name>
</gene>
<accession>A0ACB8FUK9</accession>
<dbReference type="Proteomes" id="UP000827872">
    <property type="component" value="Linkage Group LG11"/>
</dbReference>
<dbReference type="EMBL" id="CM037624">
    <property type="protein sequence ID" value="KAH8010523.1"/>
    <property type="molecule type" value="Genomic_DNA"/>
</dbReference>
<evidence type="ECO:0000313" key="2">
    <source>
        <dbReference type="Proteomes" id="UP000827872"/>
    </source>
</evidence>
<organism evidence="1 2">
    <name type="scientific">Sphaerodactylus townsendi</name>
    <dbReference type="NCBI Taxonomy" id="933632"/>
    <lineage>
        <taxon>Eukaryota</taxon>
        <taxon>Metazoa</taxon>
        <taxon>Chordata</taxon>
        <taxon>Craniata</taxon>
        <taxon>Vertebrata</taxon>
        <taxon>Euteleostomi</taxon>
        <taxon>Lepidosauria</taxon>
        <taxon>Squamata</taxon>
        <taxon>Bifurcata</taxon>
        <taxon>Gekkota</taxon>
        <taxon>Sphaerodactylidae</taxon>
        <taxon>Sphaerodactylus</taxon>
    </lineage>
</organism>
<proteinExistence type="predicted"/>
<reference evidence="1" key="1">
    <citation type="submission" date="2021-08" db="EMBL/GenBank/DDBJ databases">
        <title>The first chromosome-level gecko genome reveals the dynamic sex chromosomes of Neotropical dwarf geckos (Sphaerodactylidae: Sphaerodactylus).</title>
        <authorList>
            <person name="Pinto B.J."/>
            <person name="Keating S.E."/>
            <person name="Gamble T."/>
        </authorList>
    </citation>
    <scope>NUCLEOTIDE SEQUENCE</scope>
    <source>
        <strain evidence="1">TG3544</strain>
    </source>
</reference>
<evidence type="ECO:0000313" key="1">
    <source>
        <dbReference type="EMBL" id="KAH8010523.1"/>
    </source>
</evidence>
<comment type="caution">
    <text evidence="1">The sequence shown here is derived from an EMBL/GenBank/DDBJ whole genome shotgun (WGS) entry which is preliminary data.</text>
</comment>
<sequence length="115" mass="13792">MATPKDKGTKNIHVLTQERIMKEEEMIEKVADFTKMIRRWERGRAAGLELAKMEDISFAKIKQRQQAEIKEELYHADKQLTMVRREALRHLLRTEHLQYQLELNHLGKSFYVERL</sequence>